<reference evidence="7 8" key="1">
    <citation type="journal article" date="2016" name="Sci. Rep.">
        <title>The genome sequence of the outbreeding globe artichoke constructed de novo incorporating a phase-aware low-pass sequencing strategy of F1 progeny.</title>
        <authorList>
            <person name="Scaglione D."/>
            <person name="Reyes-Chin-Wo S."/>
            <person name="Acquadro A."/>
            <person name="Froenicke L."/>
            <person name="Portis E."/>
            <person name="Beitel C."/>
            <person name="Tirone M."/>
            <person name="Mauro R."/>
            <person name="Lo Monaco A."/>
            <person name="Mauromicale G."/>
            <person name="Faccioli P."/>
            <person name="Cattivelli L."/>
            <person name="Rieseberg L."/>
            <person name="Michelmore R."/>
            <person name="Lanteri S."/>
        </authorList>
    </citation>
    <scope>NUCLEOTIDE SEQUENCE [LARGE SCALE GENOMIC DNA]</scope>
    <source>
        <strain evidence="7">2C</strain>
    </source>
</reference>
<comment type="pathway">
    <text evidence="2">Protein modification; protein ubiquitination.</text>
</comment>
<dbReference type="InterPro" id="IPR016024">
    <property type="entry name" value="ARM-type_fold"/>
</dbReference>
<dbReference type="AlphaFoldDB" id="A0A103YGT7"/>
<organism evidence="7 8">
    <name type="scientific">Cynara cardunculus var. scolymus</name>
    <name type="common">Globe artichoke</name>
    <name type="synonym">Cynara scolymus</name>
    <dbReference type="NCBI Taxonomy" id="59895"/>
    <lineage>
        <taxon>Eukaryota</taxon>
        <taxon>Viridiplantae</taxon>
        <taxon>Streptophyta</taxon>
        <taxon>Embryophyta</taxon>
        <taxon>Tracheophyta</taxon>
        <taxon>Spermatophyta</taxon>
        <taxon>Magnoliopsida</taxon>
        <taxon>eudicotyledons</taxon>
        <taxon>Gunneridae</taxon>
        <taxon>Pentapetalae</taxon>
        <taxon>asterids</taxon>
        <taxon>campanulids</taxon>
        <taxon>Asterales</taxon>
        <taxon>Asteraceae</taxon>
        <taxon>Carduoideae</taxon>
        <taxon>Cardueae</taxon>
        <taxon>Carduinae</taxon>
        <taxon>Cynara</taxon>
    </lineage>
</organism>
<comment type="caution">
    <text evidence="7">The sequence shown here is derived from an EMBL/GenBank/DDBJ whole genome shotgun (WGS) entry which is preliminary data.</text>
</comment>
<proteinExistence type="predicted"/>
<accession>A0A103YGT7</accession>
<evidence type="ECO:0000256" key="5">
    <source>
        <dbReference type="ARBA" id="ARBA00022786"/>
    </source>
</evidence>
<dbReference type="EMBL" id="LEKV01001087">
    <property type="protein sequence ID" value="KVI08832.1"/>
    <property type="molecule type" value="Genomic_DNA"/>
</dbReference>
<keyword evidence="4" id="KW-0808">Transferase</keyword>
<sequence length="736" mass="82406">MKETSFDGLTNQYNQDSFIIRMGTDVAEAVEKLPSPHDIKVHSIMCTGLMKMVDRIDKIFPEIEAYRPRCSSGIQSLCLLNSAIDKAKSSVRDCSESSKLYLALTGHAVLSRCKKSKKLLEQSLSQIQNMVPISQIIAELREMKLSLDPSEEEAGKAVRALLEGYDTGNHSGKESRHECIRIAALKLHITSQKALLMERRSIKKLLNGLGEGDGKQPKKQILMFLLALLTKYGKSIASGDLENNNVVENQDYKSRKVDVCVDYEEARMGGNGVPPEEFKCPISLKLMYDPVVIDSGQTFERMWIQKWFDEGHDVCPKTNRKLSNFSLTPNTAMKDLITRWCETHRVTLSDPCIQLSTDANAWENSCSSVNSLSSMYSFQLPVDFSNLSLSSLDSSHTAEDTRELDVESLSQELDDALPWEFQCKIVEDLMTCLKRDDRACKLISLGNLVESLVKFLKVARAINDVKAQRIGCLLLLLLVGESRNVKYLSEDAYVLIAEFLESEVIEEALAITEVLSSHQNCQSEIASSGALPYIFKILDTQIREIQTPALKILYNLTLTRNVRSLIVSSDLIPKLVTLCEDDSLSRYCIAILTNLCSNQDDKSIIAETNGCVPFIAKVLESESCEEQDQALEILLSLCSQSIQYCRLVMDEGVIPAVVSISINGNDKGRAKAHEMLRLLRDIEHEDYVEESVASDYDISDEPNNFHVEKKTASKTSRFLSKFSLISRSSLAPKRKV</sequence>
<evidence type="ECO:0000313" key="7">
    <source>
        <dbReference type="EMBL" id="KVI08832.1"/>
    </source>
</evidence>
<dbReference type="CDD" id="cd16664">
    <property type="entry name" value="RING-Ubox_PUB"/>
    <property type="match status" value="1"/>
</dbReference>
<dbReference type="SUPFAM" id="SSF48371">
    <property type="entry name" value="ARM repeat"/>
    <property type="match status" value="1"/>
</dbReference>
<evidence type="ECO:0000256" key="1">
    <source>
        <dbReference type="ARBA" id="ARBA00000900"/>
    </source>
</evidence>
<evidence type="ECO:0000259" key="6">
    <source>
        <dbReference type="PROSITE" id="PS51698"/>
    </source>
</evidence>
<feature type="domain" description="U-box" evidence="6">
    <location>
        <begin position="273"/>
        <end position="347"/>
    </location>
</feature>
<dbReference type="InterPro" id="IPR013083">
    <property type="entry name" value="Znf_RING/FYVE/PHD"/>
</dbReference>
<gene>
    <name evidence="7" type="ORF">Ccrd_012799</name>
</gene>
<dbReference type="InterPro" id="IPR058678">
    <property type="entry name" value="ARM_PUB"/>
</dbReference>
<evidence type="ECO:0000313" key="8">
    <source>
        <dbReference type="Proteomes" id="UP000243975"/>
    </source>
</evidence>
<name>A0A103YGT7_CYNCS</name>
<dbReference type="SUPFAM" id="SSF57850">
    <property type="entry name" value="RING/U-box"/>
    <property type="match status" value="1"/>
</dbReference>
<dbReference type="PANTHER" id="PTHR23315">
    <property type="entry name" value="U BOX DOMAIN-CONTAINING"/>
    <property type="match status" value="1"/>
</dbReference>
<dbReference type="SMART" id="SM00504">
    <property type="entry name" value="Ubox"/>
    <property type="match status" value="1"/>
</dbReference>
<dbReference type="GO" id="GO:0016567">
    <property type="term" value="P:protein ubiquitination"/>
    <property type="evidence" value="ECO:0007669"/>
    <property type="project" value="UniProtKB-UniPathway"/>
</dbReference>
<dbReference type="EC" id="2.3.2.27" evidence="3"/>
<dbReference type="Proteomes" id="UP000243975">
    <property type="component" value="Unassembled WGS sequence"/>
</dbReference>
<dbReference type="Gene3D" id="3.30.40.10">
    <property type="entry name" value="Zinc/RING finger domain, C3HC4 (zinc finger)"/>
    <property type="match status" value="1"/>
</dbReference>
<evidence type="ECO:0000256" key="3">
    <source>
        <dbReference type="ARBA" id="ARBA00012483"/>
    </source>
</evidence>
<keyword evidence="8" id="KW-1185">Reference proteome</keyword>
<dbReference type="InterPro" id="IPR045210">
    <property type="entry name" value="RING-Ubox_PUB"/>
</dbReference>
<evidence type="ECO:0000256" key="2">
    <source>
        <dbReference type="ARBA" id="ARBA00004906"/>
    </source>
</evidence>
<dbReference type="UniPathway" id="UPA00143"/>
<evidence type="ECO:0000256" key="4">
    <source>
        <dbReference type="ARBA" id="ARBA00022679"/>
    </source>
</evidence>
<dbReference type="PROSITE" id="PS51698">
    <property type="entry name" value="U_BOX"/>
    <property type="match status" value="1"/>
</dbReference>
<dbReference type="InterPro" id="IPR011989">
    <property type="entry name" value="ARM-like"/>
</dbReference>
<dbReference type="Gene3D" id="1.25.10.10">
    <property type="entry name" value="Leucine-rich Repeat Variant"/>
    <property type="match status" value="1"/>
</dbReference>
<dbReference type="InterPro" id="IPR003613">
    <property type="entry name" value="Ubox_domain"/>
</dbReference>
<dbReference type="OMA" id="TCPRTHI"/>
<keyword evidence="5" id="KW-0833">Ubl conjugation pathway</keyword>
<dbReference type="GO" id="GO:0061630">
    <property type="term" value="F:ubiquitin protein ligase activity"/>
    <property type="evidence" value="ECO:0007669"/>
    <property type="project" value="UniProtKB-EC"/>
</dbReference>
<comment type="catalytic activity">
    <reaction evidence="1">
        <text>S-ubiquitinyl-[E2 ubiquitin-conjugating enzyme]-L-cysteine + [acceptor protein]-L-lysine = [E2 ubiquitin-conjugating enzyme]-L-cysteine + N(6)-ubiquitinyl-[acceptor protein]-L-lysine.</text>
        <dbReference type="EC" id="2.3.2.27"/>
    </reaction>
</comment>
<dbReference type="Pfam" id="PF04564">
    <property type="entry name" value="U-box"/>
    <property type="match status" value="1"/>
</dbReference>
<dbReference type="Gramene" id="KVI08832">
    <property type="protein sequence ID" value="KVI08832"/>
    <property type="gene ID" value="Ccrd_012799"/>
</dbReference>
<dbReference type="PANTHER" id="PTHR23315:SF240">
    <property type="entry name" value="U-BOX DOMAIN-CONTAINING PROTEIN 5"/>
    <property type="match status" value="1"/>
</dbReference>
<dbReference type="Pfam" id="PF25598">
    <property type="entry name" value="ARM_PUB"/>
    <property type="match status" value="1"/>
</dbReference>
<protein>
    <recommendedName>
        <fullName evidence="3">RING-type E3 ubiquitin transferase</fullName>
        <ecNumber evidence="3">2.3.2.27</ecNumber>
    </recommendedName>
</protein>